<feature type="domain" description="Ig-like" evidence="4">
    <location>
        <begin position="272"/>
        <end position="365"/>
    </location>
</feature>
<dbReference type="AlphaFoldDB" id="A0A210QIT9"/>
<evidence type="ECO:0000313" key="5">
    <source>
        <dbReference type="EMBL" id="OWF48695.1"/>
    </source>
</evidence>
<dbReference type="Pfam" id="PF07679">
    <property type="entry name" value="I-set"/>
    <property type="match status" value="1"/>
</dbReference>
<dbReference type="Pfam" id="PF00629">
    <property type="entry name" value="MAM"/>
    <property type="match status" value="1"/>
</dbReference>
<dbReference type="InterPro" id="IPR003599">
    <property type="entry name" value="Ig_sub"/>
</dbReference>
<dbReference type="SMART" id="SM00408">
    <property type="entry name" value="IGc2"/>
    <property type="match status" value="1"/>
</dbReference>
<reference evidence="5 6" key="1">
    <citation type="journal article" date="2017" name="Nat. Ecol. Evol.">
        <title>Scallop genome provides insights into evolution of bilaterian karyotype and development.</title>
        <authorList>
            <person name="Wang S."/>
            <person name="Zhang J."/>
            <person name="Jiao W."/>
            <person name="Li J."/>
            <person name="Xun X."/>
            <person name="Sun Y."/>
            <person name="Guo X."/>
            <person name="Huan P."/>
            <person name="Dong B."/>
            <person name="Zhang L."/>
            <person name="Hu X."/>
            <person name="Sun X."/>
            <person name="Wang J."/>
            <person name="Zhao C."/>
            <person name="Wang Y."/>
            <person name="Wang D."/>
            <person name="Huang X."/>
            <person name="Wang R."/>
            <person name="Lv J."/>
            <person name="Li Y."/>
            <person name="Zhang Z."/>
            <person name="Liu B."/>
            <person name="Lu W."/>
            <person name="Hui Y."/>
            <person name="Liang J."/>
            <person name="Zhou Z."/>
            <person name="Hou R."/>
            <person name="Li X."/>
            <person name="Liu Y."/>
            <person name="Li H."/>
            <person name="Ning X."/>
            <person name="Lin Y."/>
            <person name="Zhao L."/>
            <person name="Xing Q."/>
            <person name="Dou J."/>
            <person name="Li Y."/>
            <person name="Mao J."/>
            <person name="Guo H."/>
            <person name="Dou H."/>
            <person name="Li T."/>
            <person name="Mu C."/>
            <person name="Jiang W."/>
            <person name="Fu Q."/>
            <person name="Fu X."/>
            <person name="Miao Y."/>
            <person name="Liu J."/>
            <person name="Yu Q."/>
            <person name="Li R."/>
            <person name="Liao H."/>
            <person name="Li X."/>
            <person name="Kong Y."/>
            <person name="Jiang Z."/>
            <person name="Chourrout D."/>
            <person name="Li R."/>
            <person name="Bao Z."/>
        </authorList>
    </citation>
    <scope>NUCLEOTIDE SEQUENCE [LARGE SCALE GENOMIC DNA]</scope>
    <source>
        <strain evidence="5 6">PY_sf001</strain>
    </source>
</reference>
<dbReference type="InterPro" id="IPR051560">
    <property type="entry name" value="MAM_domain-containing"/>
</dbReference>
<dbReference type="Gene3D" id="2.60.40.10">
    <property type="entry name" value="Immunoglobulins"/>
    <property type="match status" value="1"/>
</dbReference>
<dbReference type="STRING" id="6573.A0A210QIT9"/>
<evidence type="ECO:0000313" key="6">
    <source>
        <dbReference type="Proteomes" id="UP000242188"/>
    </source>
</evidence>
<keyword evidence="2" id="KW-0812">Transmembrane</keyword>
<keyword evidence="6" id="KW-1185">Reference proteome</keyword>
<evidence type="ECO:0000256" key="2">
    <source>
        <dbReference type="SAM" id="Phobius"/>
    </source>
</evidence>
<dbReference type="Gene3D" id="2.60.120.200">
    <property type="match status" value="1"/>
</dbReference>
<sequence length="533" mass="56569">MIMKGFTVSSFLLIHAILFVIGSLLLLHRTNELHQEYEYETSRMNILQGRCNSEVSDEQIIGELKNVLEDMTKSRPHRAAHFQSRVKRQLSMHGMVEEILRLQEAVLEKHCQQNSTICTKGHKGSLGVKGFRGITGSRGELGDVGRQGQTGTEGVKGQPGGPGEIGAPGGTGTQGIDGVRGRPGTKGDGGDIGAAGVKGDMGLVGFKGQNGEKGSPGAAGDVGTRGQNGTDGPVGGAGALGPMGQKGEPGPAGPPGAIVDRNCTCQVKGIHPDTSTTKAPAVGPSINGAVDHTRILDPVQLTCLTTPSPDQTITWEKIGVPMSARYDVTTDPNILSIPEVYAYDTGRYRCTATSKTGATIQATISLKVDGVTQYDCSFEVDTCNWKQSTTDDVDWARFAGATPSTGTGPTTDHTVGHGSEGYYLYLETSSYVAGYKADLVSPTVDHTKRYCVSFWYNMNGIQVADLHLIAQENGGTEDSLWTISGNKGATWHSARVQLVTRSQDYNLIIRAIQGRGYHGDIAIDDVTVREGSC</sequence>
<feature type="transmembrane region" description="Helical" evidence="2">
    <location>
        <begin position="6"/>
        <end position="27"/>
    </location>
</feature>
<keyword evidence="2" id="KW-1133">Transmembrane helix</keyword>
<feature type="region of interest" description="Disordered" evidence="1">
    <location>
        <begin position="206"/>
        <end position="255"/>
    </location>
</feature>
<feature type="region of interest" description="Disordered" evidence="1">
    <location>
        <begin position="137"/>
        <end position="175"/>
    </location>
</feature>
<organism evidence="5 6">
    <name type="scientific">Mizuhopecten yessoensis</name>
    <name type="common">Japanese scallop</name>
    <name type="synonym">Patinopecten yessoensis</name>
    <dbReference type="NCBI Taxonomy" id="6573"/>
    <lineage>
        <taxon>Eukaryota</taxon>
        <taxon>Metazoa</taxon>
        <taxon>Spiralia</taxon>
        <taxon>Lophotrochozoa</taxon>
        <taxon>Mollusca</taxon>
        <taxon>Bivalvia</taxon>
        <taxon>Autobranchia</taxon>
        <taxon>Pteriomorphia</taxon>
        <taxon>Pectinida</taxon>
        <taxon>Pectinoidea</taxon>
        <taxon>Pectinidae</taxon>
        <taxon>Mizuhopecten</taxon>
    </lineage>
</organism>
<dbReference type="InterPro" id="IPR008160">
    <property type="entry name" value="Collagen"/>
</dbReference>
<name>A0A210QIT9_MIZYE</name>
<protein>
    <submittedName>
        <fullName evidence="5">MAM domain-containing glycosylphosphatidylinositol anchor protein 1</fullName>
    </submittedName>
</protein>
<dbReference type="Proteomes" id="UP000242188">
    <property type="component" value="Unassembled WGS sequence"/>
</dbReference>
<dbReference type="InterPro" id="IPR003598">
    <property type="entry name" value="Ig_sub2"/>
</dbReference>
<dbReference type="InterPro" id="IPR013098">
    <property type="entry name" value="Ig_I-set"/>
</dbReference>
<dbReference type="Pfam" id="PF01391">
    <property type="entry name" value="Collagen"/>
    <property type="match status" value="2"/>
</dbReference>
<keyword evidence="2" id="KW-0472">Membrane</keyword>
<dbReference type="CDD" id="cd00096">
    <property type="entry name" value="Ig"/>
    <property type="match status" value="1"/>
</dbReference>
<dbReference type="SMART" id="SM00137">
    <property type="entry name" value="MAM"/>
    <property type="match status" value="1"/>
</dbReference>
<dbReference type="GO" id="GO:0016020">
    <property type="term" value="C:membrane"/>
    <property type="evidence" value="ECO:0007669"/>
    <property type="project" value="InterPro"/>
</dbReference>
<comment type="caution">
    <text evidence="5">The sequence shown here is derived from an EMBL/GenBank/DDBJ whole genome shotgun (WGS) entry which is preliminary data.</text>
</comment>
<feature type="compositionally biased region" description="Gly residues" evidence="1">
    <location>
        <begin position="157"/>
        <end position="175"/>
    </location>
</feature>
<evidence type="ECO:0000256" key="1">
    <source>
        <dbReference type="SAM" id="MobiDB-lite"/>
    </source>
</evidence>
<proteinExistence type="predicted"/>
<dbReference type="CDD" id="cd06263">
    <property type="entry name" value="MAM"/>
    <property type="match status" value="1"/>
</dbReference>
<dbReference type="InterPro" id="IPR007110">
    <property type="entry name" value="Ig-like_dom"/>
</dbReference>
<accession>A0A210QIT9</accession>
<dbReference type="SMART" id="SM00409">
    <property type="entry name" value="IG"/>
    <property type="match status" value="1"/>
</dbReference>
<dbReference type="PANTHER" id="PTHR23282">
    <property type="entry name" value="APICAL ENDOSOMAL GLYCOPROTEIN PRECURSOR"/>
    <property type="match status" value="1"/>
</dbReference>
<gene>
    <name evidence="5" type="ORF">KP79_PYT01131</name>
</gene>
<dbReference type="InterPro" id="IPR013783">
    <property type="entry name" value="Ig-like_fold"/>
</dbReference>
<evidence type="ECO:0000259" key="3">
    <source>
        <dbReference type="PROSITE" id="PS50060"/>
    </source>
</evidence>
<dbReference type="SUPFAM" id="SSF48726">
    <property type="entry name" value="Immunoglobulin"/>
    <property type="match status" value="1"/>
</dbReference>
<dbReference type="InterPro" id="IPR000998">
    <property type="entry name" value="MAM_dom"/>
</dbReference>
<feature type="compositionally biased region" description="Gly residues" evidence="1">
    <location>
        <begin position="232"/>
        <end position="241"/>
    </location>
</feature>
<dbReference type="SUPFAM" id="SSF49899">
    <property type="entry name" value="Concanavalin A-like lectins/glucanases"/>
    <property type="match status" value="1"/>
</dbReference>
<dbReference type="EMBL" id="NEDP02003432">
    <property type="protein sequence ID" value="OWF48695.1"/>
    <property type="molecule type" value="Genomic_DNA"/>
</dbReference>
<dbReference type="OrthoDB" id="412155at2759"/>
<feature type="domain" description="MAM" evidence="3">
    <location>
        <begin position="374"/>
        <end position="533"/>
    </location>
</feature>
<dbReference type="PROSITE" id="PS00740">
    <property type="entry name" value="MAM_1"/>
    <property type="match status" value="1"/>
</dbReference>
<dbReference type="PANTHER" id="PTHR23282:SF101">
    <property type="entry name" value="MAM DOMAIN-CONTAINING PROTEIN"/>
    <property type="match status" value="1"/>
</dbReference>
<dbReference type="PROSITE" id="PS50835">
    <property type="entry name" value="IG_LIKE"/>
    <property type="match status" value="1"/>
</dbReference>
<dbReference type="InterPro" id="IPR036179">
    <property type="entry name" value="Ig-like_dom_sf"/>
</dbReference>
<dbReference type="PROSITE" id="PS50060">
    <property type="entry name" value="MAM_2"/>
    <property type="match status" value="1"/>
</dbReference>
<dbReference type="InterPro" id="IPR013320">
    <property type="entry name" value="ConA-like_dom_sf"/>
</dbReference>
<evidence type="ECO:0000259" key="4">
    <source>
        <dbReference type="PROSITE" id="PS50835"/>
    </source>
</evidence>